<dbReference type="PANTHER" id="PTHR46696">
    <property type="entry name" value="P450, PUTATIVE (EUROFUNG)-RELATED"/>
    <property type="match status" value="1"/>
</dbReference>
<name>A0ABW2X4U6_9ACTN</name>
<organism evidence="3 4">
    <name type="scientific">Streptomyces sanglieri</name>
    <dbReference type="NCBI Taxonomy" id="193460"/>
    <lineage>
        <taxon>Bacteria</taxon>
        <taxon>Bacillati</taxon>
        <taxon>Actinomycetota</taxon>
        <taxon>Actinomycetes</taxon>
        <taxon>Kitasatosporales</taxon>
        <taxon>Streptomycetaceae</taxon>
        <taxon>Streptomyces</taxon>
    </lineage>
</organism>
<evidence type="ECO:0000313" key="4">
    <source>
        <dbReference type="Proteomes" id="UP001596915"/>
    </source>
</evidence>
<dbReference type="PROSITE" id="PS00086">
    <property type="entry name" value="CYTOCHROME_P450"/>
    <property type="match status" value="1"/>
</dbReference>
<comment type="similarity">
    <text evidence="1 2">Belongs to the cytochrome P450 family.</text>
</comment>
<reference evidence="4" key="1">
    <citation type="journal article" date="2019" name="Int. J. Syst. Evol. Microbiol.">
        <title>The Global Catalogue of Microorganisms (GCM) 10K type strain sequencing project: providing services to taxonomists for standard genome sequencing and annotation.</title>
        <authorList>
            <consortium name="The Broad Institute Genomics Platform"/>
            <consortium name="The Broad Institute Genome Sequencing Center for Infectious Disease"/>
            <person name="Wu L."/>
            <person name="Ma J."/>
        </authorList>
    </citation>
    <scope>NUCLEOTIDE SEQUENCE [LARGE SCALE GENOMIC DNA]</scope>
    <source>
        <strain evidence="4">JCM 12607</strain>
    </source>
</reference>
<dbReference type="InterPro" id="IPR017972">
    <property type="entry name" value="Cyt_P450_CS"/>
</dbReference>
<keyword evidence="2" id="KW-0408">Iron</keyword>
<keyword evidence="4" id="KW-1185">Reference proteome</keyword>
<dbReference type="InterPro" id="IPR002397">
    <property type="entry name" value="Cyt_P450_B"/>
</dbReference>
<gene>
    <name evidence="3" type="ORF">ACFQ2K_45650</name>
</gene>
<dbReference type="PRINTS" id="PR00385">
    <property type="entry name" value="P450"/>
</dbReference>
<keyword evidence="2" id="KW-0349">Heme</keyword>
<proteinExistence type="inferred from homology"/>
<dbReference type="InterPro" id="IPR036396">
    <property type="entry name" value="Cyt_P450_sf"/>
</dbReference>
<sequence length="398" mass="43494">MTATGEGVRAYPFGPVDRLEVDPKLAEICGEQPVLRVSLPYGGDAWLVTRHADVRAVLADPRFSRAAAVGEDIPRTVATGLPSTSMLSMDPPEHSRLRRRVANSFTVRRVEALRPRVQHIVNGLLDTMLAAGGPSDLTQTLTWPLPITVICELLGVPVADRDRFNVWVDGLLMLSDPVQSMEARGHLNDYLAGLVALRRTTPTDDLLGELANVADEEDRLLDEELVSLGVSLLSAGQEATANQLGNFVYTLLTRPDLWQKLVADPALVPDAVEELSRIIPISASAGFTRIAIEDVELSGQTIRAGDAVVAELGIANRDPEVFDHPEEIDFHRGNVPHVTFGHGVHHCLGAQLARMELRVVLESLLRRLPGLRLAVPVDQISWRTNRLIRGVDALPVSW</sequence>
<keyword evidence="2" id="KW-0479">Metal-binding</keyword>
<dbReference type="InterPro" id="IPR001128">
    <property type="entry name" value="Cyt_P450"/>
</dbReference>
<protein>
    <submittedName>
        <fullName evidence="3">Cytochrome P450</fullName>
    </submittedName>
</protein>
<dbReference type="Proteomes" id="UP001596915">
    <property type="component" value="Unassembled WGS sequence"/>
</dbReference>
<dbReference type="Pfam" id="PF00067">
    <property type="entry name" value="p450"/>
    <property type="match status" value="1"/>
</dbReference>
<accession>A0ABW2X4U6</accession>
<evidence type="ECO:0000256" key="1">
    <source>
        <dbReference type="ARBA" id="ARBA00010617"/>
    </source>
</evidence>
<dbReference type="PANTHER" id="PTHR46696:SF1">
    <property type="entry name" value="CYTOCHROME P450 YJIB-RELATED"/>
    <property type="match status" value="1"/>
</dbReference>
<evidence type="ECO:0000256" key="2">
    <source>
        <dbReference type="RuleBase" id="RU000461"/>
    </source>
</evidence>
<dbReference type="Gene3D" id="1.10.630.10">
    <property type="entry name" value="Cytochrome P450"/>
    <property type="match status" value="1"/>
</dbReference>
<keyword evidence="2" id="KW-0560">Oxidoreductase</keyword>
<keyword evidence="2" id="KW-0503">Monooxygenase</keyword>
<dbReference type="PRINTS" id="PR00359">
    <property type="entry name" value="BP450"/>
</dbReference>
<evidence type="ECO:0000313" key="3">
    <source>
        <dbReference type="EMBL" id="MFD0628829.1"/>
    </source>
</evidence>
<dbReference type="EMBL" id="JBHTGL010000008">
    <property type="protein sequence ID" value="MFD0628829.1"/>
    <property type="molecule type" value="Genomic_DNA"/>
</dbReference>
<dbReference type="CDD" id="cd11031">
    <property type="entry name" value="Cyp158A-like"/>
    <property type="match status" value="1"/>
</dbReference>
<dbReference type="SUPFAM" id="SSF48264">
    <property type="entry name" value="Cytochrome P450"/>
    <property type="match status" value="1"/>
</dbReference>
<comment type="caution">
    <text evidence="3">The sequence shown here is derived from an EMBL/GenBank/DDBJ whole genome shotgun (WGS) entry which is preliminary data.</text>
</comment>